<keyword evidence="3" id="KW-1185">Reference proteome</keyword>
<dbReference type="Gene3D" id="3.10.450.40">
    <property type="match status" value="1"/>
</dbReference>
<feature type="domain" description="IraD/Gp25-like" evidence="1">
    <location>
        <begin position="30"/>
        <end position="118"/>
    </location>
</feature>
<evidence type="ECO:0000313" key="2">
    <source>
        <dbReference type="EMBL" id="RFM33311.1"/>
    </source>
</evidence>
<name>A0A3E1NZD8_9BACT</name>
<dbReference type="InterPro" id="IPR007048">
    <property type="entry name" value="IraD/Gp25-like"/>
</dbReference>
<dbReference type="SUPFAM" id="SSF160719">
    <property type="entry name" value="gpW/gp25-like"/>
    <property type="match status" value="1"/>
</dbReference>
<comment type="caution">
    <text evidence="2">The sequence shown here is derived from an EMBL/GenBank/DDBJ whole genome shotgun (WGS) entry which is preliminary data.</text>
</comment>
<sequence length="136" mass="15504">MEIQSFLGTGWSFPPSFDKVGRTAIMVSDIADIEESIRIILSTIPGERLMQPTFGCDLKKLVFEKFASSLIGELKHMIYYALLNFEPRVKDVTIELLSRDELAGILHIQLNYTVIITNTRHNLVYPFYFLEGTSLT</sequence>
<evidence type="ECO:0000313" key="3">
    <source>
        <dbReference type="Proteomes" id="UP000261174"/>
    </source>
</evidence>
<dbReference type="OrthoDB" id="9802846at2"/>
<evidence type="ECO:0000259" key="1">
    <source>
        <dbReference type="Pfam" id="PF04965"/>
    </source>
</evidence>
<organism evidence="2 3">
    <name type="scientific">Chitinophaga silvisoli</name>
    <dbReference type="NCBI Taxonomy" id="2291814"/>
    <lineage>
        <taxon>Bacteria</taxon>
        <taxon>Pseudomonadati</taxon>
        <taxon>Bacteroidota</taxon>
        <taxon>Chitinophagia</taxon>
        <taxon>Chitinophagales</taxon>
        <taxon>Chitinophagaceae</taxon>
        <taxon>Chitinophaga</taxon>
    </lineage>
</organism>
<proteinExistence type="predicted"/>
<gene>
    <name evidence="2" type="ORF">DXN04_20010</name>
</gene>
<dbReference type="RefSeq" id="WP_116855159.1">
    <property type="nucleotide sequence ID" value="NZ_QTJV01000007.1"/>
</dbReference>
<accession>A0A3E1NZD8</accession>
<dbReference type="Proteomes" id="UP000261174">
    <property type="component" value="Unassembled WGS sequence"/>
</dbReference>
<dbReference type="Pfam" id="PF04965">
    <property type="entry name" value="GPW_gp25"/>
    <property type="match status" value="1"/>
</dbReference>
<dbReference type="AlphaFoldDB" id="A0A3E1NZD8"/>
<dbReference type="EMBL" id="QTJV01000007">
    <property type="protein sequence ID" value="RFM33311.1"/>
    <property type="molecule type" value="Genomic_DNA"/>
</dbReference>
<protein>
    <recommendedName>
        <fullName evidence="1">IraD/Gp25-like domain-containing protein</fullName>
    </recommendedName>
</protein>
<reference evidence="2 3" key="1">
    <citation type="submission" date="2018-08" db="EMBL/GenBank/DDBJ databases">
        <title>Chitinophaga sp. K20C18050901, a novel bacterium isolated from forest soil.</title>
        <authorList>
            <person name="Wang C."/>
        </authorList>
    </citation>
    <scope>NUCLEOTIDE SEQUENCE [LARGE SCALE GENOMIC DNA]</scope>
    <source>
        <strain evidence="2 3">K20C18050901</strain>
    </source>
</reference>